<evidence type="ECO:0000256" key="3">
    <source>
        <dbReference type="SAM" id="MobiDB-lite"/>
    </source>
</evidence>
<name>A0A6C0ND82_9ENTR</name>
<dbReference type="EMBL" id="MN688131">
    <property type="protein sequence ID" value="QHW08775.1"/>
    <property type="molecule type" value="Genomic_DNA"/>
</dbReference>
<dbReference type="Pfam" id="PF02387">
    <property type="entry name" value="IncFII_repA"/>
    <property type="match status" value="1"/>
</dbReference>
<reference evidence="4" key="1">
    <citation type="submission" date="2019-11" db="EMBL/GenBank/DDBJ databases">
        <title>First report of co-harbored NDM-1 and CTX-M-15 in an Enterobacter hormaechei isolate from a Lebanese hospital.</title>
        <authorList>
            <person name="Tokajian S.T."/>
            <person name="Abboud E."/>
        </authorList>
    </citation>
    <scope>NUCLEOTIDE SEQUENCE</scope>
    <source>
        <strain evidence="4">ST114</strain>
        <plasmid evidence="4">pLAU_ENC1</plasmid>
    </source>
</reference>
<protein>
    <recommendedName>
        <fullName evidence="1">Replication initiation protein</fullName>
    </recommendedName>
</protein>
<keyword evidence="2" id="KW-0235">DNA replication</keyword>
<geneLocation type="plasmid" evidence="4">
    <name>pLAU_ENC1</name>
</geneLocation>
<feature type="region of interest" description="Disordered" evidence="3">
    <location>
        <begin position="1"/>
        <end position="21"/>
    </location>
</feature>
<proteinExistence type="predicted"/>
<accession>A0A6C0ND82</accession>
<sequence length="233" mass="26868">MTETGLHPKARPSGVPNQTPCYNVASRRRRRFLNRWIKSLATPAGRQKIKAELRRRIRHNRYWVNEANKFGLETLCELMLAILDDVDLRDWQTRHNLETLAERAGLATRSDGGHKSISRASRGCDRLYWLNAIITDKAPFNPYDARCACKHIEVTEDFFAILGIPLKQAYRERARLLKADPNEVISSGDIRLISIRVENWTRKAAAGLSRMKAKRDVARQRKREYFSQSPVLA</sequence>
<keyword evidence="4" id="KW-0614">Plasmid</keyword>
<dbReference type="AlphaFoldDB" id="A0A6C0ND82"/>
<evidence type="ECO:0000313" key="4">
    <source>
        <dbReference type="EMBL" id="QHW08775.1"/>
    </source>
</evidence>
<organism evidence="4">
    <name type="scientific">Enterobacter hormaechei subsp. xiangfangensis</name>
    <dbReference type="NCBI Taxonomy" id="1296536"/>
    <lineage>
        <taxon>Bacteria</taxon>
        <taxon>Pseudomonadati</taxon>
        <taxon>Pseudomonadota</taxon>
        <taxon>Gammaproteobacteria</taxon>
        <taxon>Enterobacterales</taxon>
        <taxon>Enterobacteriaceae</taxon>
        <taxon>Enterobacter</taxon>
        <taxon>Enterobacter cloacae complex</taxon>
    </lineage>
</organism>
<dbReference type="GO" id="GO:0006276">
    <property type="term" value="P:plasmid maintenance"/>
    <property type="evidence" value="ECO:0007669"/>
    <property type="project" value="InterPro"/>
</dbReference>
<dbReference type="InterPro" id="IPR003446">
    <property type="entry name" value="Plasmid_replication_init_RepA"/>
</dbReference>
<evidence type="ECO:0000256" key="2">
    <source>
        <dbReference type="ARBA" id="ARBA00022705"/>
    </source>
</evidence>
<evidence type="ECO:0000256" key="1">
    <source>
        <dbReference type="ARBA" id="ARBA00019152"/>
    </source>
</evidence>
<dbReference type="RefSeq" id="WP_157948106.1">
    <property type="nucleotide sequence ID" value="NZ_JAJJXN010000017.1"/>
</dbReference>
<dbReference type="GO" id="GO:0006260">
    <property type="term" value="P:DNA replication"/>
    <property type="evidence" value="ECO:0007669"/>
    <property type="project" value="UniProtKB-KW"/>
</dbReference>